<name>A0ABQ4R039_9HYPH</name>
<dbReference type="SUPFAM" id="SSF53756">
    <property type="entry name" value="UDP-Glycosyltransferase/glycogen phosphorylase"/>
    <property type="match status" value="1"/>
</dbReference>
<dbReference type="GO" id="GO:0032259">
    <property type="term" value="P:methylation"/>
    <property type="evidence" value="ECO:0007669"/>
    <property type="project" value="UniProtKB-KW"/>
</dbReference>
<dbReference type="Gene3D" id="3.40.50.2000">
    <property type="entry name" value="Glycogen Phosphorylase B"/>
    <property type="match status" value="1"/>
</dbReference>
<reference evidence="3" key="2">
    <citation type="submission" date="2021-08" db="EMBL/GenBank/DDBJ databases">
        <authorList>
            <person name="Tani A."/>
            <person name="Ola A."/>
            <person name="Ogura Y."/>
            <person name="Katsura K."/>
            <person name="Hayashi T."/>
        </authorList>
    </citation>
    <scope>NUCLEOTIDE SEQUENCE</scope>
    <source>
        <strain evidence="3">KCTC 52305</strain>
    </source>
</reference>
<comment type="caution">
    <text evidence="3">The sequence shown here is derived from an EMBL/GenBank/DDBJ whole genome shotgun (WGS) entry which is preliminary data.</text>
</comment>
<evidence type="ECO:0000259" key="2">
    <source>
        <dbReference type="Pfam" id="PF13524"/>
    </source>
</evidence>
<protein>
    <submittedName>
        <fullName evidence="3">2-methoxy-6-polyprenyl-1,4-benzoquinol methylase, mitochondrial</fullName>
    </submittedName>
</protein>
<evidence type="ECO:0000313" key="4">
    <source>
        <dbReference type="Proteomes" id="UP001055167"/>
    </source>
</evidence>
<feature type="domain" description="Spore protein YkvP/CgeB glycosyl transferase-like" evidence="2">
    <location>
        <begin position="588"/>
        <end position="730"/>
    </location>
</feature>
<dbReference type="GO" id="GO:0008168">
    <property type="term" value="F:methyltransferase activity"/>
    <property type="evidence" value="ECO:0007669"/>
    <property type="project" value="UniProtKB-KW"/>
</dbReference>
<dbReference type="SUPFAM" id="SSF53335">
    <property type="entry name" value="S-adenosyl-L-methionine-dependent methyltransferases"/>
    <property type="match status" value="1"/>
</dbReference>
<dbReference type="PANTHER" id="PTHR43591">
    <property type="entry name" value="METHYLTRANSFERASE"/>
    <property type="match status" value="1"/>
</dbReference>
<organism evidence="3 4">
    <name type="scientific">Methylobacterium crusticola</name>
    <dbReference type="NCBI Taxonomy" id="1697972"/>
    <lineage>
        <taxon>Bacteria</taxon>
        <taxon>Pseudomonadati</taxon>
        <taxon>Pseudomonadota</taxon>
        <taxon>Alphaproteobacteria</taxon>
        <taxon>Hyphomicrobiales</taxon>
        <taxon>Methylobacteriaceae</taxon>
        <taxon>Methylobacterium</taxon>
    </lineage>
</organism>
<dbReference type="EMBL" id="BPQH01000011">
    <property type="protein sequence ID" value="GJD51045.1"/>
    <property type="molecule type" value="Genomic_DNA"/>
</dbReference>
<proteinExistence type="predicted"/>
<dbReference type="InterPro" id="IPR013216">
    <property type="entry name" value="Methyltransf_11"/>
</dbReference>
<accession>A0ABQ4R039</accession>
<evidence type="ECO:0000313" key="3">
    <source>
        <dbReference type="EMBL" id="GJD51045.1"/>
    </source>
</evidence>
<keyword evidence="3" id="KW-0489">Methyltransferase</keyword>
<evidence type="ECO:0000259" key="1">
    <source>
        <dbReference type="Pfam" id="PF08241"/>
    </source>
</evidence>
<dbReference type="InterPro" id="IPR029063">
    <property type="entry name" value="SAM-dependent_MTases_sf"/>
</dbReference>
<feature type="domain" description="Methyltransferase type 11" evidence="1">
    <location>
        <begin position="843"/>
        <end position="935"/>
    </location>
</feature>
<gene>
    <name evidence="3" type="primary">COQ5_4</name>
    <name evidence="3" type="ORF">OPKNFCMD_3796</name>
</gene>
<dbReference type="Pfam" id="PF13524">
    <property type="entry name" value="Glyco_trans_1_2"/>
    <property type="match status" value="1"/>
</dbReference>
<keyword evidence="4" id="KW-1185">Reference proteome</keyword>
<dbReference type="Proteomes" id="UP001055167">
    <property type="component" value="Unassembled WGS sequence"/>
</dbReference>
<reference evidence="3" key="1">
    <citation type="journal article" date="2021" name="Front. Microbiol.">
        <title>Comprehensive Comparative Genomics and Phenotyping of Methylobacterium Species.</title>
        <authorList>
            <person name="Alessa O."/>
            <person name="Ogura Y."/>
            <person name="Fujitani Y."/>
            <person name="Takami H."/>
            <person name="Hayashi T."/>
            <person name="Sahin N."/>
            <person name="Tani A."/>
        </authorList>
    </citation>
    <scope>NUCLEOTIDE SEQUENCE</scope>
    <source>
        <strain evidence="3">KCTC 52305</strain>
    </source>
</reference>
<sequence>MTSGAVESRHAARHHRAGILPALRQPAGEEAFDPDFYRSFYLDLRDVADASGLRRHFDKHGRAEGRFPTAAALRARHGASLDRVPASFDAGGYHRLNRDLEPMSDAQGLLHYATLGRVAGRRYRDDQAAGLDPDHFRETHPGHAFASDEACRDAWLAAGGSAGQPGTQAAHLAFLDLPLRAFPAAFPWRFYAGLYPRAGSHRWAALAHFLREGFAEVGATLPYGPDACAFLTAVGDRFALRAKPRDVPAAIRAYELAAAAGPLPPEARLRLADAYLRIGAWRPAHALCAALVADGHEGGAALDGLVRASAGPEAWEATFATLTAVLARRGGAGIAPARAAAEVYFGLQGQRARSHYAEDERDEGDAVMAAALARVAGFLDAVMPPAPGTRRGRGRTVLILADGDLPEAARLRLDARAALLAEAGLGCRMLGLGEVAAFEAALPDAAAAILYRVPAWPSVVQAVLAARRAGVPTLYETDALIVDPRHAPDPLAAFDGRIGARAHQDLVFGVALYRGAAALCDYGLAPNAALGRHLDPLVRGGRSFVVPETRPIPEPGGAAPAGTPGGARLFLRVMRAQVLRAGDAAGAALLDVLRSDPAVTLTVAGYVTLDDAFAPHAERIRQLGPTPDYAEALRASDLNLVPAWPGEAEACAPETGWLEAARHGVATLASATRAAREALEDGRDVCLAADAAAWRTALHALVADPGRRAALAAAARARAEARHGPAAAARACRAVFDTLAAIRTPMRPSSRLSLTRLRRSLAARLDPVRAAPPAPPPAPAPAAEAVDVLFERMIGAALAQARTVAFDGSYHAEISPLVDGDSLEARSAEDLLAAAFRPGARLLDFGCGAMHSRPLIESLGYAWQGVDYLDAVSPLVRDRVAAAGDAIAFYDGRRLPFADESFDVVWSMLVFQHIQHIDVSFAEIARVLRPGGKVIGQISYMEQMQDFGTFNFTPYGLKVAARSAGLRLTRIDPKHDVFAFLLRRLIITLTASDDTLLNPMMGPEGFYHRAIIETGRRLGLDVRSINLLRLLFCTHFVFAIEKPGSGPA</sequence>
<keyword evidence="3" id="KW-0808">Transferase</keyword>
<dbReference type="InterPro" id="IPR055259">
    <property type="entry name" value="YkvP/CgeB_Glyco_trans-like"/>
</dbReference>
<dbReference type="RefSeq" id="WP_238313639.1">
    <property type="nucleotide sequence ID" value="NZ_BPQH01000011.1"/>
</dbReference>
<dbReference type="CDD" id="cd02440">
    <property type="entry name" value="AdoMet_MTases"/>
    <property type="match status" value="1"/>
</dbReference>
<dbReference type="Gene3D" id="3.40.50.150">
    <property type="entry name" value="Vaccinia Virus protein VP39"/>
    <property type="match status" value="1"/>
</dbReference>
<dbReference type="Pfam" id="PF08241">
    <property type="entry name" value="Methyltransf_11"/>
    <property type="match status" value="1"/>
</dbReference>